<proteinExistence type="predicted"/>
<evidence type="ECO:0000313" key="2">
    <source>
        <dbReference type="Proteomes" id="UP001149860"/>
    </source>
</evidence>
<organism evidence="1 2">
    <name type="scientific">Lentilactobacillus terminaliae</name>
    <dbReference type="NCBI Taxonomy" id="3003483"/>
    <lineage>
        <taxon>Bacteria</taxon>
        <taxon>Bacillati</taxon>
        <taxon>Bacillota</taxon>
        <taxon>Bacilli</taxon>
        <taxon>Lactobacillales</taxon>
        <taxon>Lactobacillaceae</taxon>
        <taxon>Lentilactobacillus</taxon>
    </lineage>
</organism>
<reference evidence="1" key="1">
    <citation type="submission" date="2024-08" db="EMBL/GenBank/DDBJ databases">
        <title>Lentilactobacillus sp. nov., isolated from tree bark.</title>
        <authorList>
            <person name="Phuengjayaem S."/>
            <person name="Tanasupawat S."/>
        </authorList>
    </citation>
    <scope>NUCLEOTIDE SEQUENCE</scope>
    <source>
        <strain evidence="1">SPB1-3</strain>
    </source>
</reference>
<accession>A0ACD5DEG8</accession>
<dbReference type="Proteomes" id="UP001149860">
    <property type="component" value="Chromosome"/>
</dbReference>
<evidence type="ECO:0000313" key="1">
    <source>
        <dbReference type="EMBL" id="XFD39543.1"/>
    </source>
</evidence>
<keyword evidence="2" id="KW-1185">Reference proteome</keyword>
<dbReference type="EMBL" id="CP168151">
    <property type="protein sequence ID" value="XFD39543.1"/>
    <property type="molecule type" value="Genomic_DNA"/>
</dbReference>
<sequence>MNIKKTILISAASLGMLAGIAAVNSDNASAKTYAKVTSNKTLTTDATTRNVTFNGSNALYNKAGTLKGARKVATTTTLNNLVNSNSSKKNFRAYRVATTNRGSVYYKIVAFDKSYRGWIYGGKTVGNFSGGINQYETFKNGTLTDIQRNGTYKIANVGTANNDKTVTYKQPSWTQYKVGRQITDSTPYKDATFKIDQVGTRTRENDTWVHITATDSKNSAANGWILASGLTDAEAPIPNDSVQIRFVTNTGTEIKVANYQVPGASKNTQLGNGTVLPEQHIKGIESLAATTLAGTGYQLNSDGKLTPAQQTDLSKAATGGTINVTVTPESSNQAFSNITLNTSSTAAPGGIVDTEAGEAPIDKNAFGYSDNGTSVIANNLPTLKSNALSNIKGDSGQKVSESAIKNALSDQGLTDFYVVYQNGVVFRQFVTDSGLKIPAFDGQYEIWHYTYKDVTGDLTVGSTNVNVNYSVQKKKVPLGKWIQPASGTNSWKNVFASIS</sequence>
<gene>
    <name evidence="1" type="ORF">O0236_009115</name>
</gene>
<protein>
    <submittedName>
        <fullName evidence="1">Surface layer protein SlpB</fullName>
    </submittedName>
</protein>
<name>A0ACD5DEG8_9LACO</name>